<dbReference type="CDD" id="cd02979">
    <property type="entry name" value="PHOX_C"/>
    <property type="match status" value="1"/>
</dbReference>
<evidence type="ECO:0000256" key="5">
    <source>
        <dbReference type="SAM" id="Phobius"/>
    </source>
</evidence>
<dbReference type="Pfam" id="PF07976">
    <property type="entry name" value="Phe_hydrox_dim"/>
    <property type="match status" value="1"/>
</dbReference>
<reference evidence="8" key="2">
    <citation type="journal article" date="2023" name="IMA Fungus">
        <title>Comparative genomic study of the Penicillium genus elucidates a diverse pangenome and 15 lateral gene transfer events.</title>
        <authorList>
            <person name="Petersen C."/>
            <person name="Sorensen T."/>
            <person name="Nielsen M.R."/>
            <person name="Sondergaard T.E."/>
            <person name="Sorensen J.L."/>
            <person name="Fitzpatrick D.A."/>
            <person name="Frisvad J.C."/>
            <person name="Nielsen K.L."/>
        </authorList>
    </citation>
    <scope>NUCLEOTIDE SEQUENCE</scope>
    <source>
        <strain evidence="8">IBT 23319</strain>
    </source>
</reference>
<keyword evidence="5" id="KW-1133">Transmembrane helix</keyword>
<dbReference type="GO" id="GO:0016709">
    <property type="term" value="F:oxidoreductase activity, acting on paired donors, with incorporation or reduction of molecular oxygen, NAD(P)H as one donor, and incorporation of one atom of oxygen"/>
    <property type="evidence" value="ECO:0007669"/>
    <property type="project" value="UniProtKB-ARBA"/>
</dbReference>
<evidence type="ECO:0000259" key="6">
    <source>
        <dbReference type="Pfam" id="PF01494"/>
    </source>
</evidence>
<keyword evidence="4" id="KW-0560">Oxidoreductase</keyword>
<feature type="domain" description="Phenol hydroxylase-like C-terminal dimerisation" evidence="7">
    <location>
        <begin position="465"/>
        <end position="664"/>
    </location>
</feature>
<dbReference type="SUPFAM" id="SSF54373">
    <property type="entry name" value="FAD-linked reductases, C-terminal domain"/>
    <property type="match status" value="1"/>
</dbReference>
<dbReference type="SUPFAM" id="SSF51905">
    <property type="entry name" value="FAD/NAD(P)-binding domain"/>
    <property type="match status" value="1"/>
</dbReference>
<dbReference type="RefSeq" id="XP_056498843.1">
    <property type="nucleotide sequence ID" value="XM_056647292.1"/>
</dbReference>
<reference evidence="8" key="1">
    <citation type="submission" date="2022-11" db="EMBL/GenBank/DDBJ databases">
        <authorList>
            <person name="Petersen C."/>
        </authorList>
    </citation>
    <scope>NUCLEOTIDE SEQUENCE</scope>
    <source>
        <strain evidence="8">IBT 23319</strain>
    </source>
</reference>
<evidence type="ECO:0000256" key="1">
    <source>
        <dbReference type="ARBA" id="ARBA00007801"/>
    </source>
</evidence>
<dbReference type="PANTHER" id="PTHR43004">
    <property type="entry name" value="TRK SYSTEM POTASSIUM UPTAKE PROTEIN"/>
    <property type="match status" value="1"/>
</dbReference>
<evidence type="ECO:0008006" key="10">
    <source>
        <dbReference type="Google" id="ProtNLM"/>
    </source>
</evidence>
<feature type="transmembrane region" description="Helical" evidence="5">
    <location>
        <begin position="21"/>
        <end position="42"/>
    </location>
</feature>
<dbReference type="Gene3D" id="3.30.9.10">
    <property type="entry name" value="D-Amino Acid Oxidase, subunit A, domain 2"/>
    <property type="match status" value="1"/>
</dbReference>
<keyword evidence="2" id="KW-0285">Flavoprotein</keyword>
<evidence type="ECO:0000313" key="9">
    <source>
        <dbReference type="Proteomes" id="UP001147733"/>
    </source>
</evidence>
<dbReference type="GO" id="GO:0071949">
    <property type="term" value="F:FAD binding"/>
    <property type="evidence" value="ECO:0007669"/>
    <property type="project" value="InterPro"/>
</dbReference>
<dbReference type="InterPro" id="IPR012941">
    <property type="entry name" value="Phe_hydrox_C_dim_dom"/>
</dbReference>
<dbReference type="EMBL" id="JAPQKT010000007">
    <property type="protein sequence ID" value="KAJ5224871.1"/>
    <property type="molecule type" value="Genomic_DNA"/>
</dbReference>
<protein>
    <recommendedName>
        <fullName evidence="10">Phenol 2-monooxygenase</fullName>
    </recommendedName>
</protein>
<keyword evidence="9" id="KW-1185">Reference proteome</keyword>
<sequence length="670" mass="75906">MDQEADIEQTQDADLESHTDVLIVGAGPAGLMVAYWMAVYGVRARIIDKRGTKVFTGQADGLRPRTLELFDSMGFQHRVIHEGHVAVEANFWVPDENGKLTRQGPHCSPKINESNHHNMLLTQGRIERFVIDAIREYSDLEVERGIIAESFGYDENLENDLDAYPIMVKLRTLSDEEANPAHLITSTNGSGRQMANGQGRGSLLPDDWDELIQKSRHRKTRTETVKAKFIIGCDGAHSWTRKQVNIPLEGSVTDHIWGVIDIVPLSNFPDMRRLGTITHSSGTILVIPRERNLVRLYVPVQIVNNTSDTRFDRAAITLEMIKARVRNIMSPYTFDFQICDWWTAYQIGQRVAPSFNKGSRIYLAGDAVHTHSPKVGLGMNMSMQDGFNIGWKVAMVAIGAANPAILETYTPERHPLAEMLLEFDRLWSGEFTETNEDGVSNPDKAERMVDVVEKFMDFADGLKAYYPASPLVWKNPEEIRPASARNLIPGERIPPVKLQSQAEGNSRWTTRLFESDGLFRIIILAGDVRVEEQKKRVETLGRLLAGMDKTKISPLHRYVHIPGYKDQIRVVTIHSAPWKEVEFFDFPEILRPFDPVMGWGYDDIWCDGFCTWDPHCQGKGYEKWGVDRNRGAMLVLRPDQYIGWAGELEELDDMTAYLDGVLVKMPTPEL</sequence>
<organism evidence="8 9">
    <name type="scientific">Penicillium citrinum</name>
    <dbReference type="NCBI Taxonomy" id="5077"/>
    <lineage>
        <taxon>Eukaryota</taxon>
        <taxon>Fungi</taxon>
        <taxon>Dikarya</taxon>
        <taxon>Ascomycota</taxon>
        <taxon>Pezizomycotina</taxon>
        <taxon>Eurotiomycetes</taxon>
        <taxon>Eurotiomycetidae</taxon>
        <taxon>Eurotiales</taxon>
        <taxon>Aspergillaceae</taxon>
        <taxon>Penicillium</taxon>
    </lineage>
</organism>
<dbReference type="Pfam" id="PF01494">
    <property type="entry name" value="FAD_binding_3"/>
    <property type="match status" value="2"/>
</dbReference>
<name>A0A9W9TJB0_PENCI</name>
<keyword evidence="3" id="KW-0274">FAD</keyword>
<dbReference type="AlphaFoldDB" id="A0A9W9TJB0"/>
<feature type="domain" description="FAD-binding" evidence="6">
    <location>
        <begin position="216"/>
        <end position="423"/>
    </location>
</feature>
<dbReference type="GeneID" id="81386459"/>
<dbReference type="PANTHER" id="PTHR43004:SF20">
    <property type="entry name" value="2-MONOOXYGENASE, PUTATIVE (AFU_ORTHOLOGUE AFUA_1G13660)-RELATED"/>
    <property type="match status" value="1"/>
</dbReference>
<gene>
    <name evidence="8" type="ORF">N7469_008374</name>
</gene>
<dbReference type="Gene3D" id="3.50.50.60">
    <property type="entry name" value="FAD/NAD(P)-binding domain"/>
    <property type="match status" value="1"/>
</dbReference>
<keyword evidence="5" id="KW-0812">Transmembrane</keyword>
<evidence type="ECO:0000256" key="4">
    <source>
        <dbReference type="ARBA" id="ARBA00023002"/>
    </source>
</evidence>
<evidence type="ECO:0000313" key="8">
    <source>
        <dbReference type="EMBL" id="KAJ5224871.1"/>
    </source>
</evidence>
<dbReference type="Gene3D" id="3.40.30.20">
    <property type="match status" value="1"/>
</dbReference>
<dbReference type="InterPro" id="IPR050641">
    <property type="entry name" value="RIFMO-like"/>
</dbReference>
<proteinExistence type="inferred from homology"/>
<dbReference type="InterPro" id="IPR038220">
    <property type="entry name" value="PHOX_C_sf"/>
</dbReference>
<dbReference type="InterPro" id="IPR002938">
    <property type="entry name" value="FAD-bd"/>
</dbReference>
<evidence type="ECO:0000256" key="3">
    <source>
        <dbReference type="ARBA" id="ARBA00022827"/>
    </source>
</evidence>
<evidence type="ECO:0000256" key="2">
    <source>
        <dbReference type="ARBA" id="ARBA00022630"/>
    </source>
</evidence>
<dbReference type="Proteomes" id="UP001147733">
    <property type="component" value="Unassembled WGS sequence"/>
</dbReference>
<dbReference type="OrthoDB" id="1716816at2759"/>
<comment type="similarity">
    <text evidence="1">Belongs to the PheA/TfdB FAD monooxygenase family.</text>
</comment>
<dbReference type="InterPro" id="IPR036188">
    <property type="entry name" value="FAD/NAD-bd_sf"/>
</dbReference>
<accession>A0A9W9TJB0</accession>
<dbReference type="SUPFAM" id="SSF52833">
    <property type="entry name" value="Thioredoxin-like"/>
    <property type="match status" value="1"/>
</dbReference>
<comment type="caution">
    <text evidence="8">The sequence shown here is derived from an EMBL/GenBank/DDBJ whole genome shotgun (WGS) entry which is preliminary data.</text>
</comment>
<dbReference type="InterPro" id="IPR036249">
    <property type="entry name" value="Thioredoxin-like_sf"/>
</dbReference>
<evidence type="ECO:0000259" key="7">
    <source>
        <dbReference type="Pfam" id="PF07976"/>
    </source>
</evidence>
<keyword evidence="5" id="KW-0472">Membrane</keyword>
<dbReference type="PRINTS" id="PR00420">
    <property type="entry name" value="RNGMNOXGNASE"/>
</dbReference>
<feature type="domain" description="FAD-binding" evidence="6">
    <location>
        <begin position="19"/>
        <end position="154"/>
    </location>
</feature>